<evidence type="ECO:0000256" key="1">
    <source>
        <dbReference type="ARBA" id="ARBA00022517"/>
    </source>
</evidence>
<dbReference type="Gene3D" id="2.130.10.10">
    <property type="entry name" value="YVTN repeat-like/Quinoprotein amine dehydrogenase"/>
    <property type="match status" value="2"/>
</dbReference>
<dbReference type="InterPro" id="IPR020472">
    <property type="entry name" value="WD40_PAC1"/>
</dbReference>
<keyword evidence="2 5" id="KW-0853">WD repeat</keyword>
<dbReference type="PROSITE" id="PS00678">
    <property type="entry name" value="WD_REPEATS_1"/>
    <property type="match status" value="1"/>
</dbReference>
<reference evidence="8" key="1">
    <citation type="submission" date="2025-08" db="UniProtKB">
        <authorList>
            <consortium name="RefSeq"/>
        </authorList>
    </citation>
    <scope>IDENTIFICATION</scope>
</reference>
<dbReference type="PANTHER" id="PTHR44675">
    <property type="entry name" value="PAK1 INTERACTING PROTEIN 1"/>
    <property type="match status" value="1"/>
</dbReference>
<dbReference type="PROSITE" id="PS50082">
    <property type="entry name" value="WD_REPEATS_2"/>
    <property type="match status" value="2"/>
</dbReference>
<keyword evidence="3" id="KW-0677">Repeat</keyword>
<evidence type="ECO:0000256" key="2">
    <source>
        <dbReference type="ARBA" id="ARBA00022574"/>
    </source>
</evidence>
<protein>
    <submittedName>
        <fullName evidence="8">P21-activated protein kinase-interacting protein 1-like</fullName>
    </submittedName>
</protein>
<sequence>MSTRAVAMELIVGTYEELLLGYRVNSGSNGVTIEPSFTNNAHTGCIKTVAVSPNQVYLVSGGTDETIKIHDLVSRKDYGSLTHHGGTVTDVSCHGAVHMFSGSEDGTICVWGKRWILLKTLKGHKGAVNCVAVHPSGKLALSVGKDKTLRTWDLMKGKQAFVVNLKIASDQVVWSPNGTYYSVLQQNQIEIYKAGSGVVCCTYDFEHRVNVVEFISDSVIAIGGESEDLHLYDITKQQCLCRFTAHSNRIKALKKVESLDRDESVWLASASSDGYLKIWAIDDLKKIDSPLRLVTDCNTTFRLTCLTFASSEVNKAIKQPAEEGEINDQETETKTSDKSDKVTTKKNQRGVKRKLRKQKDDT</sequence>
<keyword evidence="7" id="KW-1185">Reference proteome</keyword>
<dbReference type="Proteomes" id="UP000695022">
    <property type="component" value="Unplaced"/>
</dbReference>
<dbReference type="PRINTS" id="PR00320">
    <property type="entry name" value="GPROTEINBRPT"/>
</dbReference>
<dbReference type="PANTHER" id="PTHR44675:SF1">
    <property type="entry name" value="P21-ACTIVATED PROTEIN KINASE-INTERACTING PROTEIN 1"/>
    <property type="match status" value="1"/>
</dbReference>
<evidence type="ECO:0000256" key="5">
    <source>
        <dbReference type="PROSITE-ProRule" id="PRU00221"/>
    </source>
</evidence>
<dbReference type="RefSeq" id="XP_014675570.1">
    <property type="nucleotide sequence ID" value="XM_014820084.1"/>
</dbReference>
<dbReference type="GeneID" id="106815602"/>
<feature type="repeat" description="WD" evidence="5">
    <location>
        <begin position="121"/>
        <end position="162"/>
    </location>
</feature>
<comment type="function">
    <text evidence="4">Negatively regulates the PAK1 kinase. PAK1 is a member of the PAK kinase family, which has been shown to play a positive role in the regulation of signaling pathways involving MAPK8 and RELA. PAK1 exists as an inactive homodimer, which is activated by binding of small GTPases such as CDC42 to an N-terminal regulatory domain. PAK1IP1 also binds to the N-terminus of PAK1, and inhibits the specific activation of PAK1 by CDC42. May be involved in ribosomal large subunit assembly.</text>
</comment>
<evidence type="ECO:0000256" key="3">
    <source>
        <dbReference type="ARBA" id="ARBA00022737"/>
    </source>
</evidence>
<evidence type="ECO:0000256" key="6">
    <source>
        <dbReference type="SAM" id="MobiDB-lite"/>
    </source>
</evidence>
<dbReference type="SUPFAM" id="SSF50978">
    <property type="entry name" value="WD40 repeat-like"/>
    <property type="match status" value="1"/>
</dbReference>
<proteinExistence type="predicted"/>
<dbReference type="InterPro" id="IPR019775">
    <property type="entry name" value="WD40_repeat_CS"/>
</dbReference>
<feature type="compositionally biased region" description="Basic residues" evidence="6">
    <location>
        <begin position="344"/>
        <end position="362"/>
    </location>
</feature>
<evidence type="ECO:0000313" key="7">
    <source>
        <dbReference type="Proteomes" id="UP000695022"/>
    </source>
</evidence>
<dbReference type="InterPro" id="IPR051959">
    <property type="entry name" value="PAK1-Kinase_Regulator"/>
</dbReference>
<dbReference type="SMART" id="SM00320">
    <property type="entry name" value="WD40"/>
    <property type="match status" value="5"/>
</dbReference>
<evidence type="ECO:0000256" key="4">
    <source>
        <dbReference type="ARBA" id="ARBA00045213"/>
    </source>
</evidence>
<keyword evidence="1" id="KW-0690">Ribosome biogenesis</keyword>
<dbReference type="InterPro" id="IPR015943">
    <property type="entry name" value="WD40/YVTN_repeat-like_dom_sf"/>
</dbReference>
<feature type="region of interest" description="Disordered" evidence="6">
    <location>
        <begin position="318"/>
        <end position="362"/>
    </location>
</feature>
<feature type="compositionally biased region" description="Basic and acidic residues" evidence="6">
    <location>
        <begin position="331"/>
        <end position="343"/>
    </location>
</feature>
<feature type="repeat" description="WD" evidence="5">
    <location>
        <begin position="39"/>
        <end position="80"/>
    </location>
</feature>
<dbReference type="InterPro" id="IPR001680">
    <property type="entry name" value="WD40_rpt"/>
</dbReference>
<gene>
    <name evidence="8" type="primary">LOC106815602</name>
</gene>
<evidence type="ECO:0000313" key="8">
    <source>
        <dbReference type="RefSeq" id="XP_014675570.1"/>
    </source>
</evidence>
<name>A0ABM1ETP9_PRICU</name>
<organism evidence="7 8">
    <name type="scientific">Priapulus caudatus</name>
    <name type="common">Priapulid worm</name>
    <dbReference type="NCBI Taxonomy" id="37621"/>
    <lineage>
        <taxon>Eukaryota</taxon>
        <taxon>Metazoa</taxon>
        <taxon>Ecdysozoa</taxon>
        <taxon>Scalidophora</taxon>
        <taxon>Priapulida</taxon>
        <taxon>Priapulimorpha</taxon>
        <taxon>Priapulimorphida</taxon>
        <taxon>Priapulidae</taxon>
        <taxon>Priapulus</taxon>
    </lineage>
</organism>
<dbReference type="Pfam" id="PF00400">
    <property type="entry name" value="WD40"/>
    <property type="match status" value="4"/>
</dbReference>
<dbReference type="InterPro" id="IPR036322">
    <property type="entry name" value="WD40_repeat_dom_sf"/>
</dbReference>
<dbReference type="PROSITE" id="PS50294">
    <property type="entry name" value="WD_REPEATS_REGION"/>
    <property type="match status" value="2"/>
</dbReference>
<accession>A0ABM1ETP9</accession>